<keyword evidence="3" id="KW-1185">Reference proteome</keyword>
<feature type="transmembrane region" description="Helical" evidence="1">
    <location>
        <begin position="43"/>
        <end position="62"/>
    </location>
</feature>
<accession>E3N6N9</accession>
<protein>
    <submittedName>
        <fullName evidence="2">Uncharacterized protein</fullName>
    </submittedName>
</protein>
<dbReference type="KEGG" id="crq:GCK72_008903"/>
<dbReference type="eggNOG" id="ENOG502TJ5P">
    <property type="taxonomic scope" value="Eukaryota"/>
</dbReference>
<feature type="transmembrane region" description="Helical" evidence="1">
    <location>
        <begin position="143"/>
        <end position="163"/>
    </location>
</feature>
<dbReference type="EMBL" id="DS268541">
    <property type="protein sequence ID" value="EFO88169.1"/>
    <property type="molecule type" value="Genomic_DNA"/>
</dbReference>
<dbReference type="InParanoid" id="E3N6N9"/>
<evidence type="ECO:0000313" key="2">
    <source>
        <dbReference type="EMBL" id="EFO88169.1"/>
    </source>
</evidence>
<keyword evidence="1" id="KW-1133">Transmembrane helix</keyword>
<evidence type="ECO:0000256" key="1">
    <source>
        <dbReference type="SAM" id="Phobius"/>
    </source>
</evidence>
<sequence length="174" mass="19593">MATTVRVNEPPHYEHCRPVPVEEPKSCWAVICDAWKKTYSPSVLTLLIFLLATAIIIVAMIFDDITIPRLLTGIVGLLVYIVTIPSIWMDFRRDCEPQPDRNQELLLTQVKKVLFAKVRYHSIITWLAIVMVISTPICDDDVLFFMLLVDCGLMIAVVVLGVNTTQNGPLGVRV</sequence>
<dbReference type="HOGENOM" id="CLU_1541541_0_0_1"/>
<evidence type="ECO:0000313" key="3">
    <source>
        <dbReference type="Proteomes" id="UP000008281"/>
    </source>
</evidence>
<organism evidence="3">
    <name type="scientific">Caenorhabditis remanei</name>
    <name type="common">Caenorhabditis vulgaris</name>
    <dbReference type="NCBI Taxonomy" id="31234"/>
    <lineage>
        <taxon>Eukaryota</taxon>
        <taxon>Metazoa</taxon>
        <taxon>Ecdysozoa</taxon>
        <taxon>Nematoda</taxon>
        <taxon>Chromadorea</taxon>
        <taxon>Rhabditida</taxon>
        <taxon>Rhabditina</taxon>
        <taxon>Rhabditomorpha</taxon>
        <taxon>Rhabditoidea</taxon>
        <taxon>Rhabditidae</taxon>
        <taxon>Peloderinae</taxon>
        <taxon>Caenorhabditis</taxon>
    </lineage>
</organism>
<dbReference type="Proteomes" id="UP000008281">
    <property type="component" value="Unassembled WGS sequence"/>
</dbReference>
<name>E3N6N9_CAERE</name>
<dbReference type="RefSeq" id="XP_003095948.2">
    <property type="nucleotide sequence ID" value="XM_003095900.2"/>
</dbReference>
<reference evidence="2" key="1">
    <citation type="submission" date="2007-07" db="EMBL/GenBank/DDBJ databases">
        <title>PCAP assembly of the Caenorhabditis remanei genome.</title>
        <authorList>
            <consortium name="The Caenorhabditis remanei Sequencing Consortium"/>
            <person name="Wilson R.K."/>
        </authorList>
    </citation>
    <scope>NUCLEOTIDE SEQUENCE [LARGE SCALE GENOMIC DNA]</scope>
    <source>
        <strain evidence="2">PB4641</strain>
    </source>
</reference>
<dbReference type="OrthoDB" id="5802373at2759"/>
<gene>
    <name evidence="2" type="ORF">CRE_06965</name>
</gene>
<keyword evidence="1" id="KW-0812">Transmembrane</keyword>
<dbReference type="AlphaFoldDB" id="E3N6N9"/>
<proteinExistence type="predicted"/>
<dbReference type="CTD" id="9808116"/>
<feature type="transmembrane region" description="Helical" evidence="1">
    <location>
        <begin position="118"/>
        <end position="137"/>
    </location>
</feature>
<dbReference type="GeneID" id="9808116"/>
<feature type="transmembrane region" description="Helical" evidence="1">
    <location>
        <begin position="68"/>
        <end position="88"/>
    </location>
</feature>
<keyword evidence="1" id="KW-0472">Membrane</keyword>